<keyword evidence="2" id="KW-1185">Reference proteome</keyword>
<reference evidence="2" key="1">
    <citation type="submission" date="2011-08" db="EMBL/GenBank/DDBJ databases">
        <authorList>
            <person name="Rombauts S."/>
        </authorList>
    </citation>
    <scope>NUCLEOTIDE SEQUENCE</scope>
    <source>
        <strain evidence="2">London</strain>
    </source>
</reference>
<name>T1KLH0_TETUR</name>
<dbReference type="Proteomes" id="UP000015104">
    <property type="component" value="Unassembled WGS sequence"/>
</dbReference>
<dbReference type="EMBL" id="CAEY01000211">
    <property type="status" value="NOT_ANNOTATED_CDS"/>
    <property type="molecule type" value="Genomic_DNA"/>
</dbReference>
<dbReference type="EnsemblMetazoa" id="tetur14g02410.1">
    <property type="protein sequence ID" value="tetur14g02410.1"/>
    <property type="gene ID" value="tetur14g02410"/>
</dbReference>
<reference evidence="1" key="2">
    <citation type="submission" date="2015-06" db="UniProtKB">
        <authorList>
            <consortium name="EnsemblMetazoa"/>
        </authorList>
    </citation>
    <scope>IDENTIFICATION</scope>
</reference>
<evidence type="ECO:0000313" key="1">
    <source>
        <dbReference type="EnsemblMetazoa" id="tetur14g02410.1"/>
    </source>
</evidence>
<evidence type="ECO:0000313" key="2">
    <source>
        <dbReference type="Proteomes" id="UP000015104"/>
    </source>
</evidence>
<protein>
    <submittedName>
        <fullName evidence="1">Uncharacterized protein</fullName>
    </submittedName>
</protein>
<dbReference type="HOGENOM" id="CLU_3421552_0_0_1"/>
<accession>T1KLH0</accession>
<proteinExistence type="predicted"/>
<organism evidence="1 2">
    <name type="scientific">Tetranychus urticae</name>
    <name type="common">Two-spotted spider mite</name>
    <dbReference type="NCBI Taxonomy" id="32264"/>
    <lineage>
        <taxon>Eukaryota</taxon>
        <taxon>Metazoa</taxon>
        <taxon>Ecdysozoa</taxon>
        <taxon>Arthropoda</taxon>
        <taxon>Chelicerata</taxon>
        <taxon>Arachnida</taxon>
        <taxon>Acari</taxon>
        <taxon>Acariformes</taxon>
        <taxon>Trombidiformes</taxon>
        <taxon>Prostigmata</taxon>
        <taxon>Eleutherengona</taxon>
        <taxon>Raphignathae</taxon>
        <taxon>Tetranychoidea</taxon>
        <taxon>Tetranychidae</taxon>
        <taxon>Tetranychus</taxon>
    </lineage>
</organism>
<dbReference type="AlphaFoldDB" id="T1KLH0"/>
<sequence length="24" mass="2764">MGEVAVLNLIKLCLCFYTWFKGKS</sequence>